<proteinExistence type="inferred from homology"/>
<dbReference type="AlphaFoldDB" id="A0A2U8WKC2"/>
<reference evidence="5 6" key="1">
    <citation type="submission" date="2018-05" db="EMBL/GenBank/DDBJ databases">
        <title>Complete Genome Sequence of Methylobacterium sp. 17Sr1-28.</title>
        <authorList>
            <person name="Srinivasan S."/>
        </authorList>
    </citation>
    <scope>NUCLEOTIDE SEQUENCE [LARGE SCALE GENOMIC DNA]</scope>
    <source>
        <strain evidence="5 6">17Sr1-28</strain>
    </source>
</reference>
<dbReference type="PANTHER" id="PTHR44196:SF1">
    <property type="entry name" value="DEHYDROGENASE_REDUCTASE SDR FAMILY MEMBER 7B"/>
    <property type="match status" value="1"/>
</dbReference>
<evidence type="ECO:0000259" key="4">
    <source>
        <dbReference type="SMART" id="SM00822"/>
    </source>
</evidence>
<dbReference type="InterPro" id="IPR036291">
    <property type="entry name" value="NAD(P)-bd_dom_sf"/>
</dbReference>
<dbReference type="PRINTS" id="PR00081">
    <property type="entry name" value="GDHRDH"/>
</dbReference>
<dbReference type="PANTHER" id="PTHR44196">
    <property type="entry name" value="DEHYDROGENASE/REDUCTASE SDR FAMILY MEMBER 7B"/>
    <property type="match status" value="1"/>
</dbReference>
<dbReference type="InterPro" id="IPR057326">
    <property type="entry name" value="KR_dom"/>
</dbReference>
<dbReference type="InterPro" id="IPR020904">
    <property type="entry name" value="Sc_DH/Rdtase_CS"/>
</dbReference>
<dbReference type="Proteomes" id="UP000245444">
    <property type="component" value="Chromosome"/>
</dbReference>
<dbReference type="OrthoDB" id="9793825at2"/>
<comment type="similarity">
    <text evidence="1 3">Belongs to the short-chain dehydrogenases/reductases (SDR) family.</text>
</comment>
<dbReference type="PRINTS" id="PR00080">
    <property type="entry name" value="SDRFAMILY"/>
</dbReference>
<dbReference type="PROSITE" id="PS00061">
    <property type="entry name" value="ADH_SHORT"/>
    <property type="match status" value="1"/>
</dbReference>
<dbReference type="SMART" id="SM00822">
    <property type="entry name" value="PKS_KR"/>
    <property type="match status" value="1"/>
</dbReference>
<evidence type="ECO:0000256" key="2">
    <source>
        <dbReference type="ARBA" id="ARBA00023002"/>
    </source>
</evidence>
<accession>A0A2U8WKC2</accession>
<evidence type="ECO:0000313" key="6">
    <source>
        <dbReference type="Proteomes" id="UP000245444"/>
    </source>
</evidence>
<keyword evidence="2" id="KW-0560">Oxidoreductase</keyword>
<dbReference type="Gene3D" id="3.40.50.720">
    <property type="entry name" value="NAD(P)-binding Rossmann-like Domain"/>
    <property type="match status" value="1"/>
</dbReference>
<keyword evidence="6" id="KW-1185">Reference proteome</keyword>
<dbReference type="SUPFAM" id="SSF51735">
    <property type="entry name" value="NAD(P)-binding Rossmann-fold domains"/>
    <property type="match status" value="1"/>
</dbReference>
<dbReference type="GO" id="GO:0016020">
    <property type="term" value="C:membrane"/>
    <property type="evidence" value="ECO:0007669"/>
    <property type="project" value="TreeGrafter"/>
</dbReference>
<feature type="domain" description="Ketoreductase" evidence="4">
    <location>
        <begin position="10"/>
        <end position="194"/>
    </location>
</feature>
<sequence length="275" mass="29023">MADAFPLQDKLALVTGAGSGIGAALSLGLARRGARLVLVDRDPEGIARTEAAVRALGREVGTHLLDLTDVDGIAALPGAVASRHGPLDLLINNAGVALAGRFADVELADFDWLMDVNFRAVVRMTHAFLPVLEGRPAAQIVNLSSLYGIVAPPGQAAYAASKFAVRGFSEALRHEYAGTNLGISVVHPGGVATAIARSARAGPRLDPAEVARGKDAAERFLRLSPEAAATRILHGIARREPRIIVGRDAAQVALIQRLMPVRYWSLLARAMERTT</sequence>
<organism evidence="5 6">
    <name type="scientific">Methylobacterium terrae</name>
    <dbReference type="NCBI Taxonomy" id="2202827"/>
    <lineage>
        <taxon>Bacteria</taxon>
        <taxon>Pseudomonadati</taxon>
        <taxon>Pseudomonadota</taxon>
        <taxon>Alphaproteobacteria</taxon>
        <taxon>Hyphomicrobiales</taxon>
        <taxon>Methylobacteriaceae</taxon>
        <taxon>Methylobacterium</taxon>
    </lineage>
</organism>
<evidence type="ECO:0000256" key="3">
    <source>
        <dbReference type="RuleBase" id="RU000363"/>
    </source>
</evidence>
<name>A0A2U8WKC2_9HYPH</name>
<dbReference type="KEGG" id="mtea:DK419_10530"/>
<dbReference type="Pfam" id="PF00106">
    <property type="entry name" value="adh_short"/>
    <property type="match status" value="1"/>
</dbReference>
<evidence type="ECO:0000256" key="1">
    <source>
        <dbReference type="ARBA" id="ARBA00006484"/>
    </source>
</evidence>
<dbReference type="InterPro" id="IPR002347">
    <property type="entry name" value="SDR_fam"/>
</dbReference>
<protein>
    <submittedName>
        <fullName evidence="5">Acetoin dehydrogenase</fullName>
    </submittedName>
</protein>
<dbReference type="EMBL" id="CP029553">
    <property type="protein sequence ID" value="AWN46694.1"/>
    <property type="molecule type" value="Genomic_DNA"/>
</dbReference>
<gene>
    <name evidence="5" type="ORF">DK419_10530</name>
</gene>
<evidence type="ECO:0000313" key="5">
    <source>
        <dbReference type="EMBL" id="AWN46694.1"/>
    </source>
</evidence>
<dbReference type="GO" id="GO:0016491">
    <property type="term" value="F:oxidoreductase activity"/>
    <property type="evidence" value="ECO:0007669"/>
    <property type="project" value="UniProtKB-KW"/>
</dbReference>
<dbReference type="RefSeq" id="WP_109959035.1">
    <property type="nucleotide sequence ID" value="NZ_CP029553.1"/>
</dbReference>